<dbReference type="GO" id="GO:0032446">
    <property type="term" value="P:protein modification by small protein conjugation"/>
    <property type="evidence" value="ECO:0007669"/>
    <property type="project" value="TreeGrafter"/>
</dbReference>
<evidence type="ECO:0000259" key="2">
    <source>
        <dbReference type="Pfam" id="PF00899"/>
    </source>
</evidence>
<dbReference type="InterPro" id="IPR035985">
    <property type="entry name" value="Ubiquitin-activating_enz"/>
</dbReference>
<dbReference type="Pfam" id="PF00899">
    <property type="entry name" value="ThiF"/>
    <property type="match status" value="1"/>
</dbReference>
<dbReference type="GO" id="GO:0019778">
    <property type="term" value="F:Atg12 activating enzyme activity"/>
    <property type="evidence" value="ECO:0007669"/>
    <property type="project" value="TreeGrafter"/>
</dbReference>
<dbReference type="AlphaFoldDB" id="A0A7S3MAM0"/>
<evidence type="ECO:0000259" key="3">
    <source>
        <dbReference type="Pfam" id="PF16420"/>
    </source>
</evidence>
<feature type="domain" description="Ubiquitin-like modifier-activating enzyme Atg7 N-terminal" evidence="3">
    <location>
        <begin position="12"/>
        <end position="401"/>
    </location>
</feature>
<organism evidence="4">
    <name type="scientific">Spumella elongata</name>
    <dbReference type="NCBI Taxonomy" id="89044"/>
    <lineage>
        <taxon>Eukaryota</taxon>
        <taxon>Sar</taxon>
        <taxon>Stramenopiles</taxon>
        <taxon>Ochrophyta</taxon>
        <taxon>Chrysophyceae</taxon>
        <taxon>Chromulinales</taxon>
        <taxon>Chromulinaceae</taxon>
        <taxon>Spumella</taxon>
    </lineage>
</organism>
<dbReference type="InterPro" id="IPR042522">
    <property type="entry name" value="Atg7_N_1"/>
</dbReference>
<dbReference type="Gene3D" id="3.40.140.70">
    <property type="entry name" value="Ubiquitin-like modifier-activating enzyme ATG7 N-terminal domain"/>
    <property type="match status" value="1"/>
</dbReference>
<dbReference type="Pfam" id="PF16420">
    <property type="entry name" value="ATG7_N"/>
    <property type="match status" value="1"/>
</dbReference>
<evidence type="ECO:0008006" key="5">
    <source>
        <dbReference type="Google" id="ProtNLM"/>
    </source>
</evidence>
<evidence type="ECO:0000313" key="4">
    <source>
        <dbReference type="EMBL" id="CAE0292796.1"/>
    </source>
</evidence>
<dbReference type="PANTHER" id="PTHR10953:SF3">
    <property type="entry name" value="UBIQUITIN-LIKE MODIFIER-ACTIVATING ENZYME ATG7"/>
    <property type="match status" value="1"/>
</dbReference>
<dbReference type="SUPFAM" id="SSF69572">
    <property type="entry name" value="Activating enzymes of the ubiquitin-like proteins"/>
    <property type="match status" value="1"/>
</dbReference>
<feature type="region of interest" description="Disordered" evidence="1">
    <location>
        <begin position="665"/>
        <end position="693"/>
    </location>
</feature>
<dbReference type="GO" id="GO:0019779">
    <property type="term" value="F:Atg8 activating enzyme activity"/>
    <property type="evidence" value="ECO:0007669"/>
    <property type="project" value="TreeGrafter"/>
</dbReference>
<dbReference type="InterPro" id="IPR000594">
    <property type="entry name" value="ThiF_NAD_FAD-bd"/>
</dbReference>
<dbReference type="GO" id="GO:0034727">
    <property type="term" value="P:piecemeal microautophagy of the nucleus"/>
    <property type="evidence" value="ECO:0007669"/>
    <property type="project" value="TreeGrafter"/>
</dbReference>
<dbReference type="GO" id="GO:0000422">
    <property type="term" value="P:autophagy of mitochondrion"/>
    <property type="evidence" value="ECO:0007669"/>
    <property type="project" value="TreeGrafter"/>
</dbReference>
<proteinExistence type="predicted"/>
<protein>
    <recommendedName>
        <fullName evidence="5">Ubiquitin-like modifier-activating enzyme ATG7</fullName>
    </recommendedName>
</protein>
<dbReference type="InterPro" id="IPR045886">
    <property type="entry name" value="ThiF/MoeB/HesA"/>
</dbReference>
<gene>
    <name evidence="4" type="ORF">SELO1098_LOCUS21646</name>
</gene>
<dbReference type="GO" id="GO:0000045">
    <property type="term" value="P:autophagosome assembly"/>
    <property type="evidence" value="ECO:0007669"/>
    <property type="project" value="TreeGrafter"/>
</dbReference>
<name>A0A7S3MAM0_9STRA</name>
<feature type="domain" description="THIF-type NAD/FAD binding fold" evidence="2">
    <location>
        <begin position="417"/>
        <end position="675"/>
    </location>
</feature>
<accession>A0A7S3MAM0</accession>
<dbReference type="Gene3D" id="3.40.140.100">
    <property type="entry name" value="Ubiquitin-like modifier-activating enzyme ATG7 C-terminal domain"/>
    <property type="match status" value="1"/>
</dbReference>
<sequence>MSSPSSMNKTLFQAPHSAFDPTFWEKLYDLKLNVLKLDSSELPIRADAICSDGKYSQPVEFSSKSYDDTMGSGLAAGTLVNVNTVEEFRDYDKKKALKRTFVRILTSMLTLSAAKDPSELKSFILLAFSDLKAYRFTYWLGVPAVIPDTAFTSTPIQMLRDSHFENGCSMSVELYRLLLKKLQLSRDTGISELQQVFALRAPASAWTGDQSESHSQMQHIQHADLLTFEEAWSMCHDPSVHFVVLDSTAEAGGFGWTLRNLLVMLAIHAPEEESTVKIIGLRGSVAKKLCSVLSGAGENSKAVSAQLLNLTDDEILSSDESVLSTFPISASMVRPLVDQVCALCNVTTVSALTPEPSLGLQERFLEALDNTPEQLSALAVVGWETNERGKPGPRVADLSQALDSSYLMAQAVDLNLRLMKWRLWPSLDTERLANTRCLLLGAGTLGCAVARALLGWGVRDITLVDNGRVSYSNPARQCLFEFEDAEARSFKAVAAATRLRKIFPGVRSEGVVLNIPMPGHPLNLTPQTTAQDGEGSVSEDEVQYRRLDELIRSHDVCFALTDSREARWLPTVMCAAYGKLLINTALGFDTYLVMRHGQTQPPSEAQEDAPESRLGCYFCNDIVAASNSQKDRTLDQQCTVTRPGLSFIAAALAVELMVALAHPQKPTQNEYDGGSDDEKEEKEERKPASGAVTAAPEIPHQIRGSVAGFTQFTPHAPAFNCCTACSAPIVQTFLERGFDFVQQACQDSSVLEATSGITRLMEFVDVDDVGSDDDF</sequence>
<evidence type="ECO:0000256" key="1">
    <source>
        <dbReference type="SAM" id="MobiDB-lite"/>
    </source>
</evidence>
<dbReference type="EMBL" id="HBIC01042149">
    <property type="protein sequence ID" value="CAE0292796.1"/>
    <property type="molecule type" value="Transcribed_RNA"/>
</dbReference>
<dbReference type="PANTHER" id="PTHR10953">
    <property type="entry name" value="UBIQUITIN-ACTIVATING ENZYME E1"/>
    <property type="match status" value="1"/>
</dbReference>
<dbReference type="GO" id="GO:0000407">
    <property type="term" value="C:phagophore assembly site"/>
    <property type="evidence" value="ECO:0007669"/>
    <property type="project" value="TreeGrafter"/>
</dbReference>
<dbReference type="InterPro" id="IPR042523">
    <property type="entry name" value="Atg7_N_2"/>
</dbReference>
<dbReference type="GO" id="GO:0006995">
    <property type="term" value="P:cellular response to nitrogen starvation"/>
    <property type="evidence" value="ECO:0007669"/>
    <property type="project" value="TreeGrafter"/>
</dbReference>
<dbReference type="Gene3D" id="3.40.50.720">
    <property type="entry name" value="NAD(P)-binding Rossmann-like Domain"/>
    <property type="match status" value="1"/>
</dbReference>
<dbReference type="InterPro" id="IPR032197">
    <property type="entry name" value="Atg7_N"/>
</dbReference>
<reference evidence="4" key="1">
    <citation type="submission" date="2021-01" db="EMBL/GenBank/DDBJ databases">
        <authorList>
            <person name="Corre E."/>
            <person name="Pelletier E."/>
            <person name="Niang G."/>
            <person name="Scheremetjew M."/>
            <person name="Finn R."/>
            <person name="Kale V."/>
            <person name="Holt S."/>
            <person name="Cochrane G."/>
            <person name="Meng A."/>
            <person name="Brown T."/>
            <person name="Cohen L."/>
        </authorList>
    </citation>
    <scope>NUCLEOTIDE SEQUENCE</scope>
    <source>
        <strain evidence="4">CCAP 955/1</strain>
    </source>
</reference>